<dbReference type="STRING" id="716928.GCA_000261485_03461"/>
<organism evidence="2 3">
    <name type="scientific">Sinorhizobium sojae CCBAU 05684</name>
    <dbReference type="NCBI Taxonomy" id="716928"/>
    <lineage>
        <taxon>Bacteria</taxon>
        <taxon>Pseudomonadati</taxon>
        <taxon>Pseudomonadota</taxon>
        <taxon>Alphaproteobacteria</taxon>
        <taxon>Hyphomicrobiales</taxon>
        <taxon>Rhizobiaceae</taxon>
        <taxon>Sinorhizobium/Ensifer group</taxon>
        <taxon>Sinorhizobium</taxon>
    </lineage>
</organism>
<reference evidence="2 3" key="1">
    <citation type="submission" date="2017-08" db="EMBL/GenBank/DDBJ databases">
        <title>Multipartite genome sequences of Sinorhizobium species nodulating soybeans.</title>
        <authorList>
            <person name="Tian C.F."/>
        </authorList>
    </citation>
    <scope>NUCLEOTIDE SEQUENCE [LARGE SCALE GENOMIC DNA]</scope>
    <source>
        <strain evidence="2 3">CCBAU 05684</strain>
        <plasmid evidence="3">psj05684b</plasmid>
    </source>
</reference>
<dbReference type="EMBL" id="CP023068">
    <property type="protein sequence ID" value="ASY66770.1"/>
    <property type="molecule type" value="Genomic_DNA"/>
</dbReference>
<accession>A0A249PLF6</accession>
<proteinExistence type="predicted"/>
<keyword evidence="2" id="KW-0614">Plasmid</keyword>
<dbReference type="AlphaFoldDB" id="A0A249PLF6"/>
<dbReference type="KEGG" id="esj:SJ05684_b57880"/>
<evidence type="ECO:0000259" key="1">
    <source>
        <dbReference type="Pfam" id="PF09836"/>
    </source>
</evidence>
<dbReference type="InterPro" id="IPR044922">
    <property type="entry name" value="DUF2063_N_sf"/>
</dbReference>
<keyword evidence="3" id="KW-1185">Reference proteome</keyword>
<protein>
    <recommendedName>
        <fullName evidence="1">Putative DNA-binding domain-containing protein</fullName>
    </recommendedName>
</protein>
<gene>
    <name evidence="2" type="ORF">SJ05684_b57880</name>
</gene>
<dbReference type="RefSeq" id="WP_034856216.1">
    <property type="nucleotide sequence ID" value="NZ_AJQT01000069.1"/>
</dbReference>
<name>A0A249PLF6_9HYPH</name>
<dbReference type="Pfam" id="PF09836">
    <property type="entry name" value="DUF2063"/>
    <property type="match status" value="1"/>
</dbReference>
<evidence type="ECO:0000313" key="2">
    <source>
        <dbReference type="EMBL" id="ASY66770.1"/>
    </source>
</evidence>
<dbReference type="InterPro" id="IPR018640">
    <property type="entry name" value="DUF2063"/>
</dbReference>
<geneLocation type="plasmid" evidence="3">
    <name>psj05684b</name>
</geneLocation>
<evidence type="ECO:0000313" key="3">
    <source>
        <dbReference type="Proteomes" id="UP000217211"/>
    </source>
</evidence>
<sequence length="267" mass="29759">MSSIETMQSIVARAVLAAEPADVLPLLAPGRFDPARRLNIYRNNTRASLTGTLKVVFPVTARLIDERYFNYVAGCFIRNNPPKEPRLSRYGADFPAFLSGFEATADMPFVAETARLEWLIAEALDAPLQRPCRLIELYDGLSNSSIGLTLQPSLRLLLCRWPALSIWASHQPGADVDRLGGLQRKAERIALWRHGETIRFMRLDAANFAFWRALMRGLGLETAAARACRHAPSFDIARALTGLFVGELVTAVNHHLKAFSKEEERVS</sequence>
<dbReference type="eggNOG" id="COG3219">
    <property type="taxonomic scope" value="Bacteria"/>
</dbReference>
<dbReference type="Gene3D" id="1.10.150.690">
    <property type="entry name" value="DUF2063"/>
    <property type="match status" value="1"/>
</dbReference>
<dbReference type="Proteomes" id="UP000217211">
    <property type="component" value="Plasmid pSJ05684b"/>
</dbReference>
<feature type="domain" description="Putative DNA-binding" evidence="1">
    <location>
        <begin position="8"/>
        <end position="98"/>
    </location>
</feature>
<dbReference type="OrthoDB" id="4146344at2"/>